<evidence type="ECO:0000313" key="3">
    <source>
        <dbReference type="EMBL" id="MBB1124412.1"/>
    </source>
</evidence>
<accession>A0A839HDG5</accession>
<gene>
    <name evidence="3" type="ORF">H5S41_10720</name>
</gene>
<organism evidence="3 4">
    <name type="scientific">Limosilactobacillus albertensis</name>
    <dbReference type="NCBI Taxonomy" id="2759752"/>
    <lineage>
        <taxon>Bacteria</taxon>
        <taxon>Bacillati</taxon>
        <taxon>Bacillota</taxon>
        <taxon>Bacilli</taxon>
        <taxon>Lactobacillales</taxon>
        <taxon>Lactobacillaceae</taxon>
        <taxon>Limosilactobacillus</taxon>
    </lineage>
</organism>
<dbReference type="Proteomes" id="UP000547628">
    <property type="component" value="Unassembled WGS sequence"/>
</dbReference>
<evidence type="ECO:0000259" key="1">
    <source>
        <dbReference type="Pfam" id="PF03050"/>
    </source>
</evidence>
<dbReference type="AlphaFoldDB" id="A0A839HDG5"/>
<dbReference type="Pfam" id="PF13817">
    <property type="entry name" value="DDE_Tnp_IS66_C"/>
    <property type="match status" value="1"/>
</dbReference>
<sequence>MTNNPVEQAIRPSTLIRKNYLFATSIRGAQANAIYYTLVETAKLNRLNIYKYFKYLFDHLPNRNDEDIKAYLPWAEEIQTNCHN</sequence>
<evidence type="ECO:0000313" key="4">
    <source>
        <dbReference type="Proteomes" id="UP000547628"/>
    </source>
</evidence>
<feature type="domain" description="Transposase IS66 central" evidence="1">
    <location>
        <begin position="1"/>
        <end position="31"/>
    </location>
</feature>
<name>A0A839HDG5_9LACO</name>
<comment type="caution">
    <text evidence="3">The sequence shown here is derived from an EMBL/GenBank/DDBJ whole genome shotgun (WGS) entry which is preliminary data.</text>
</comment>
<evidence type="ECO:0000259" key="2">
    <source>
        <dbReference type="Pfam" id="PF13817"/>
    </source>
</evidence>
<dbReference type="EMBL" id="JACIVD010000075">
    <property type="protein sequence ID" value="MBB1124412.1"/>
    <property type="molecule type" value="Genomic_DNA"/>
</dbReference>
<proteinExistence type="predicted"/>
<protein>
    <submittedName>
        <fullName evidence="3">Transposase domain-containing protein</fullName>
    </submittedName>
</protein>
<dbReference type="InterPro" id="IPR039552">
    <property type="entry name" value="IS66_C"/>
</dbReference>
<dbReference type="Pfam" id="PF03050">
    <property type="entry name" value="DDE_Tnp_IS66"/>
    <property type="match status" value="1"/>
</dbReference>
<feature type="domain" description="Transposase IS66 C-terminal" evidence="2">
    <location>
        <begin position="37"/>
        <end position="74"/>
    </location>
</feature>
<dbReference type="InterPro" id="IPR004291">
    <property type="entry name" value="Transposase_IS66_central"/>
</dbReference>
<reference evidence="3 4" key="1">
    <citation type="submission" date="2020-07" db="EMBL/GenBank/DDBJ databases">
        <title>Description of Limosilactobacillus balticus sp. nov., Limosilactobacillus agrestis sp. nov., Limosilactobacillus albertensis sp. nov., Limosilactobacillus rudii sp. nov., Limosilactobacillus fastidiosus sp. nov., five novel Limosilactobacillus species isolated from the vertebrate gastrointestinal tract, and proposal of 6 subspecies of Limosilactobacillus reuteri adapted to the gastrointestinal tract of specific vertebrate hosts.</title>
        <authorList>
            <person name="Li F."/>
            <person name="Cheng C."/>
            <person name="Zheng J."/>
            <person name="Quevedo R.M."/>
            <person name="Li J."/>
            <person name="Roos S."/>
            <person name="Gaenzle M.G."/>
            <person name="Walter J."/>
        </authorList>
    </citation>
    <scope>NUCLEOTIDE SEQUENCE [LARGE SCALE GENOMIC DNA]</scope>
    <source>
        <strain evidence="3 4">Lr3000</strain>
    </source>
</reference>